<dbReference type="Pfam" id="PF13560">
    <property type="entry name" value="HTH_31"/>
    <property type="match status" value="1"/>
</dbReference>
<dbReference type="InterPro" id="IPR010982">
    <property type="entry name" value="Lambda_DNA-bd_dom_sf"/>
</dbReference>
<dbReference type="PROSITE" id="PS50943">
    <property type="entry name" value="HTH_CROC1"/>
    <property type="match status" value="1"/>
</dbReference>
<keyword evidence="1" id="KW-0175">Coiled coil</keyword>
<dbReference type="AlphaFoldDB" id="A0A853IRS8"/>
<evidence type="ECO:0000313" key="4">
    <source>
        <dbReference type="Proteomes" id="UP000589716"/>
    </source>
</evidence>
<feature type="coiled-coil region" evidence="1">
    <location>
        <begin position="31"/>
        <end position="58"/>
    </location>
</feature>
<dbReference type="EMBL" id="JACCKX010000001">
    <property type="protein sequence ID" value="NZA02952.1"/>
    <property type="molecule type" value="Genomic_DNA"/>
</dbReference>
<reference evidence="3 4" key="1">
    <citation type="submission" date="2020-07" db="EMBL/GenBank/DDBJ databases">
        <authorList>
            <person name="Maaloum M."/>
        </authorList>
    </citation>
    <scope>NUCLEOTIDE SEQUENCE [LARGE SCALE GENOMIC DNA]</scope>
    <source>
        <strain evidence="3 4">GCS-AN-3</strain>
    </source>
</reference>
<sequence>MNPLANALKSEIARVARKELKDELLALRKVTTTHRSEIAALKREVKALRAQLKTHEKAIGQLPAAAPAAEAPSGRQLRFSAEGFAAQRARLGLSQVQMAQLLGASALSVYKWESGKAHPRAAQLERIASIRQLGKREALARLTAGQGG</sequence>
<protein>
    <submittedName>
        <fullName evidence="3">Helix-turn-helix domain-containing protein</fullName>
    </submittedName>
</protein>
<evidence type="ECO:0000259" key="2">
    <source>
        <dbReference type="PROSITE" id="PS50943"/>
    </source>
</evidence>
<dbReference type="Gene3D" id="1.10.260.40">
    <property type="entry name" value="lambda repressor-like DNA-binding domains"/>
    <property type="match status" value="1"/>
</dbReference>
<dbReference type="SUPFAM" id="SSF47413">
    <property type="entry name" value="lambda repressor-like DNA-binding domains"/>
    <property type="match status" value="1"/>
</dbReference>
<gene>
    <name evidence="3" type="ORF">H0I39_16635</name>
</gene>
<dbReference type="Proteomes" id="UP000589716">
    <property type="component" value="Unassembled WGS sequence"/>
</dbReference>
<dbReference type="RefSeq" id="WP_180551227.1">
    <property type="nucleotide sequence ID" value="NZ_DAIPTI010000086.1"/>
</dbReference>
<dbReference type="SMART" id="SM00530">
    <property type="entry name" value="HTH_XRE"/>
    <property type="match status" value="1"/>
</dbReference>
<organism evidence="3 4">
    <name type="scientific">Ottowia beijingensis</name>
    <dbReference type="NCBI Taxonomy" id="1207057"/>
    <lineage>
        <taxon>Bacteria</taxon>
        <taxon>Pseudomonadati</taxon>
        <taxon>Pseudomonadota</taxon>
        <taxon>Betaproteobacteria</taxon>
        <taxon>Burkholderiales</taxon>
        <taxon>Comamonadaceae</taxon>
        <taxon>Ottowia</taxon>
    </lineage>
</organism>
<proteinExistence type="predicted"/>
<feature type="domain" description="HTH cro/C1-type" evidence="2">
    <location>
        <begin position="84"/>
        <end position="130"/>
    </location>
</feature>
<dbReference type="GO" id="GO:0003677">
    <property type="term" value="F:DNA binding"/>
    <property type="evidence" value="ECO:0007669"/>
    <property type="project" value="InterPro"/>
</dbReference>
<evidence type="ECO:0000313" key="3">
    <source>
        <dbReference type="EMBL" id="NZA02952.1"/>
    </source>
</evidence>
<comment type="caution">
    <text evidence="3">The sequence shown here is derived from an EMBL/GenBank/DDBJ whole genome shotgun (WGS) entry which is preliminary data.</text>
</comment>
<dbReference type="CDD" id="cd00093">
    <property type="entry name" value="HTH_XRE"/>
    <property type="match status" value="1"/>
</dbReference>
<accession>A0A853IRS8</accession>
<evidence type="ECO:0000256" key="1">
    <source>
        <dbReference type="SAM" id="Coils"/>
    </source>
</evidence>
<dbReference type="InterPro" id="IPR001387">
    <property type="entry name" value="Cro/C1-type_HTH"/>
</dbReference>
<name>A0A853IRS8_9BURK</name>
<keyword evidence="4" id="KW-1185">Reference proteome</keyword>